<evidence type="ECO:0000313" key="3">
    <source>
        <dbReference type="EMBL" id="CAB4040213.1"/>
    </source>
</evidence>
<protein>
    <submittedName>
        <fullName evidence="3">Uncharacterized protein</fullName>
    </submittedName>
</protein>
<dbReference type="PANTHER" id="PTHR47331">
    <property type="entry name" value="PHD-TYPE DOMAIN-CONTAINING PROTEIN"/>
    <property type="match status" value="1"/>
</dbReference>
<dbReference type="PANTHER" id="PTHR47331:SF4">
    <property type="entry name" value="PEPTIDASE S1 DOMAIN-CONTAINING PROTEIN"/>
    <property type="match status" value="1"/>
</dbReference>
<keyword evidence="2" id="KW-0732">Signal</keyword>
<dbReference type="Pfam" id="PF05380">
    <property type="entry name" value="Peptidase_A17"/>
    <property type="match status" value="1"/>
</dbReference>
<dbReference type="Proteomes" id="UP001152795">
    <property type="component" value="Unassembled WGS sequence"/>
</dbReference>
<proteinExistence type="predicted"/>
<feature type="region of interest" description="Disordered" evidence="1">
    <location>
        <begin position="387"/>
        <end position="406"/>
    </location>
</feature>
<dbReference type="EMBL" id="CACRXK020026470">
    <property type="protein sequence ID" value="CAB4040213.1"/>
    <property type="molecule type" value="Genomic_DNA"/>
</dbReference>
<feature type="chain" id="PRO_5044005985" evidence="2">
    <location>
        <begin position="27"/>
        <end position="423"/>
    </location>
</feature>
<feature type="signal peptide" evidence="2">
    <location>
        <begin position="1"/>
        <end position="26"/>
    </location>
</feature>
<organism evidence="3 4">
    <name type="scientific">Paramuricea clavata</name>
    <name type="common">Red gorgonian</name>
    <name type="synonym">Violescent sea-whip</name>
    <dbReference type="NCBI Taxonomy" id="317549"/>
    <lineage>
        <taxon>Eukaryota</taxon>
        <taxon>Metazoa</taxon>
        <taxon>Cnidaria</taxon>
        <taxon>Anthozoa</taxon>
        <taxon>Octocorallia</taxon>
        <taxon>Malacalcyonacea</taxon>
        <taxon>Plexauridae</taxon>
        <taxon>Paramuricea</taxon>
    </lineage>
</organism>
<dbReference type="AlphaFoldDB" id="A0A7D9K445"/>
<evidence type="ECO:0000313" key="4">
    <source>
        <dbReference type="Proteomes" id="UP001152795"/>
    </source>
</evidence>
<comment type="caution">
    <text evidence="3">The sequence shown here is derived from an EMBL/GenBank/DDBJ whole genome shotgun (WGS) entry which is preliminary data.</text>
</comment>
<gene>
    <name evidence="3" type="ORF">PACLA_8A045653</name>
</gene>
<name>A0A7D9K445_PARCT</name>
<reference evidence="3" key="1">
    <citation type="submission" date="2020-04" db="EMBL/GenBank/DDBJ databases">
        <authorList>
            <person name="Alioto T."/>
            <person name="Alioto T."/>
            <person name="Gomez Garrido J."/>
        </authorList>
    </citation>
    <scope>NUCLEOTIDE SEQUENCE</scope>
    <source>
        <strain evidence="3">A484AB</strain>
    </source>
</reference>
<dbReference type="InterPro" id="IPR008042">
    <property type="entry name" value="Retrotrans_Pao"/>
</dbReference>
<sequence length="423" mass="46657">MLVSLKFTRALFGLVSSPFLLGGVIEQHLANCAPRLPDRVNEISRDLYVNDLISGASSVSSASDLKQDAIAIFEDASFQLHKWNSNAPELELNQPSSQSDTDQTYAKQQFPPSSESGGKLLGVAWDKRNDTLSVIFPPNQDVSTKREVLAKLASIYDPLGLASPILFQGKLMYRDSCERKLPWDGPLPDNLAKRWKTWECNMPPIISSPLSLATYREPIGAMELHSFGDASGHGVATAVYAVVRQPSGTTQGLVAAKSRLAKQGLTIPRLELVAAHMAANVVDNLRRALEGFPVVSVHGWTDSTVALDWMCANRVRKILEHNIVAWRPGENPADLASRGGLVVDNDLWWNEPSWLSSPEMWPTNPVTKPKRAVQHLYPLELKCEAKKPSKDVKLDPEAKSFRPKRDAAVAAELRVEELAQEDN</sequence>
<keyword evidence="4" id="KW-1185">Reference proteome</keyword>
<feature type="compositionally biased region" description="Polar residues" evidence="1">
    <location>
        <begin position="89"/>
        <end position="116"/>
    </location>
</feature>
<dbReference type="OrthoDB" id="5969345at2759"/>
<evidence type="ECO:0000256" key="2">
    <source>
        <dbReference type="SAM" id="SignalP"/>
    </source>
</evidence>
<accession>A0A7D9K445</accession>
<feature type="region of interest" description="Disordered" evidence="1">
    <location>
        <begin position="89"/>
        <end position="118"/>
    </location>
</feature>
<evidence type="ECO:0000256" key="1">
    <source>
        <dbReference type="SAM" id="MobiDB-lite"/>
    </source>
</evidence>